<evidence type="ECO:0000256" key="1">
    <source>
        <dbReference type="SAM" id="MobiDB-lite"/>
    </source>
</evidence>
<organism evidence="2 3">
    <name type="scientific">Portunus trituberculatus</name>
    <name type="common">Swimming crab</name>
    <name type="synonym">Neptunus trituberculatus</name>
    <dbReference type="NCBI Taxonomy" id="210409"/>
    <lineage>
        <taxon>Eukaryota</taxon>
        <taxon>Metazoa</taxon>
        <taxon>Ecdysozoa</taxon>
        <taxon>Arthropoda</taxon>
        <taxon>Crustacea</taxon>
        <taxon>Multicrustacea</taxon>
        <taxon>Malacostraca</taxon>
        <taxon>Eumalacostraca</taxon>
        <taxon>Eucarida</taxon>
        <taxon>Decapoda</taxon>
        <taxon>Pleocyemata</taxon>
        <taxon>Brachyura</taxon>
        <taxon>Eubrachyura</taxon>
        <taxon>Portunoidea</taxon>
        <taxon>Portunidae</taxon>
        <taxon>Portuninae</taxon>
        <taxon>Portunus</taxon>
    </lineage>
</organism>
<keyword evidence="3" id="KW-1185">Reference proteome</keyword>
<dbReference type="EMBL" id="VSRR010017357">
    <property type="protein sequence ID" value="MPC60284.1"/>
    <property type="molecule type" value="Genomic_DNA"/>
</dbReference>
<accession>A0A5B7GUP3</accession>
<comment type="caution">
    <text evidence="2">The sequence shown here is derived from an EMBL/GenBank/DDBJ whole genome shotgun (WGS) entry which is preliminary data.</text>
</comment>
<protein>
    <submittedName>
        <fullName evidence="2">Uncharacterized protein</fullName>
    </submittedName>
</protein>
<proteinExistence type="predicted"/>
<gene>
    <name evidence="2" type="ORF">E2C01_054323</name>
</gene>
<feature type="compositionally biased region" description="Basic and acidic residues" evidence="1">
    <location>
        <begin position="80"/>
        <end position="91"/>
    </location>
</feature>
<dbReference type="OrthoDB" id="1421013at2759"/>
<dbReference type="AlphaFoldDB" id="A0A5B7GUP3"/>
<feature type="compositionally biased region" description="Polar residues" evidence="1">
    <location>
        <begin position="56"/>
        <end position="75"/>
    </location>
</feature>
<evidence type="ECO:0000313" key="2">
    <source>
        <dbReference type="EMBL" id="MPC60284.1"/>
    </source>
</evidence>
<evidence type="ECO:0000313" key="3">
    <source>
        <dbReference type="Proteomes" id="UP000324222"/>
    </source>
</evidence>
<reference evidence="2 3" key="1">
    <citation type="submission" date="2019-05" db="EMBL/GenBank/DDBJ databases">
        <title>Another draft genome of Portunus trituberculatus and its Hox gene families provides insights of decapod evolution.</title>
        <authorList>
            <person name="Jeong J.-H."/>
            <person name="Song I."/>
            <person name="Kim S."/>
            <person name="Choi T."/>
            <person name="Kim D."/>
            <person name="Ryu S."/>
            <person name="Kim W."/>
        </authorList>
    </citation>
    <scope>NUCLEOTIDE SEQUENCE [LARGE SCALE GENOMIC DNA]</scope>
    <source>
        <tissue evidence="2">Muscle</tissue>
    </source>
</reference>
<feature type="region of interest" description="Disordered" evidence="1">
    <location>
        <begin position="1"/>
        <end position="24"/>
    </location>
</feature>
<dbReference type="Proteomes" id="UP000324222">
    <property type="component" value="Unassembled WGS sequence"/>
</dbReference>
<name>A0A5B7GUP3_PORTR</name>
<feature type="region of interest" description="Disordered" evidence="1">
    <location>
        <begin position="55"/>
        <end position="97"/>
    </location>
</feature>
<sequence>MEDKNDSEEGQNSPEGKGSWQEVSSVKVKMEMQYKHSWHHCLDCGCKHCRGEFSSHSHTRQSLQPSFPRRSTVTPQMDEDVGKEVQQKSDEFPPGMAPKMLSLLKSVTTLEQDLKPLLAQPYHEAFSKVWGSALINYAAV</sequence>